<dbReference type="InterPro" id="IPR036589">
    <property type="entry name" value="HCY_dom_sf"/>
</dbReference>
<feature type="domain" description="Hcy-binding" evidence="7">
    <location>
        <begin position="15"/>
        <end position="335"/>
    </location>
</feature>
<protein>
    <submittedName>
        <fullName evidence="9">Selenocysteine Se-methyltransferase</fullName>
    </submittedName>
</protein>
<evidence type="ECO:0000256" key="2">
    <source>
        <dbReference type="ARBA" id="ARBA00022679"/>
    </source>
</evidence>
<dbReference type="PANTHER" id="PTHR46015">
    <property type="entry name" value="ZGC:172121"/>
    <property type="match status" value="1"/>
</dbReference>
<feature type="binding site" evidence="5 6">
    <location>
        <position position="320"/>
    </location>
    <ligand>
        <name>Zn(2+)</name>
        <dbReference type="ChEBI" id="CHEBI:29105"/>
    </ligand>
</feature>
<dbReference type="InterPro" id="IPR051486">
    <property type="entry name" value="Hcy_S-methyltransferase"/>
</dbReference>
<keyword evidence="2 6" id="KW-0808">Transferase</keyword>
<dbReference type="Gene3D" id="3.20.20.330">
    <property type="entry name" value="Homocysteine-binding-like domain"/>
    <property type="match status" value="1"/>
</dbReference>
<dbReference type="Pfam" id="PF02574">
    <property type="entry name" value="S-methyl_trans"/>
    <property type="match status" value="1"/>
</dbReference>
<feature type="binding site" evidence="6">
    <location>
        <position position="253"/>
    </location>
    <ligand>
        <name>Zn(2+)</name>
        <dbReference type="ChEBI" id="CHEBI:29105"/>
    </ligand>
</feature>
<evidence type="ECO:0000256" key="1">
    <source>
        <dbReference type="ARBA" id="ARBA00022603"/>
    </source>
</evidence>
<keyword evidence="4 5" id="KW-0862">Zinc</keyword>
<dbReference type="GO" id="GO:0033528">
    <property type="term" value="P:S-methylmethionine cycle"/>
    <property type="evidence" value="ECO:0007669"/>
    <property type="project" value="TreeGrafter"/>
</dbReference>
<proteinExistence type="predicted"/>
<evidence type="ECO:0000256" key="6">
    <source>
        <dbReference type="PROSITE-ProRule" id="PRU00333"/>
    </source>
</evidence>
<dbReference type="GO" id="GO:0008898">
    <property type="term" value="F:S-adenosylmethionine-homocysteine S-methyltransferase activity"/>
    <property type="evidence" value="ECO:0007669"/>
    <property type="project" value="TreeGrafter"/>
</dbReference>
<evidence type="ECO:0000256" key="5">
    <source>
        <dbReference type="PIRSR" id="PIRSR037505-2"/>
    </source>
</evidence>
<dbReference type="NCBIfam" id="NF007020">
    <property type="entry name" value="PRK09485.1"/>
    <property type="match status" value="1"/>
</dbReference>
<dbReference type="PANTHER" id="PTHR46015:SF1">
    <property type="entry name" value="HOMOCYSTEINE S-METHYLTRANSFERASE-LIKE ISOFORM 1"/>
    <property type="match status" value="1"/>
</dbReference>
<keyword evidence="3 5" id="KW-0479">Metal-binding</keyword>
<dbReference type="SUPFAM" id="SSF82282">
    <property type="entry name" value="Homocysteine S-methyltransferase"/>
    <property type="match status" value="1"/>
</dbReference>
<comment type="cofactor">
    <cofactor evidence="5">
        <name>Zn(2+)</name>
        <dbReference type="ChEBI" id="CHEBI:29105"/>
    </cofactor>
    <text evidence="5">Binds 1 zinc ion per subunit.</text>
</comment>
<dbReference type="GO" id="GO:0008270">
    <property type="term" value="F:zinc ion binding"/>
    <property type="evidence" value="ECO:0007669"/>
    <property type="project" value="InterPro"/>
</dbReference>
<organism evidence="8 9">
    <name type="scientific">Raphanus sativus</name>
    <name type="common">Radish</name>
    <name type="synonym">Raphanus raphanistrum var. sativus</name>
    <dbReference type="NCBI Taxonomy" id="3726"/>
    <lineage>
        <taxon>Eukaryota</taxon>
        <taxon>Viridiplantae</taxon>
        <taxon>Streptophyta</taxon>
        <taxon>Embryophyta</taxon>
        <taxon>Tracheophyta</taxon>
        <taxon>Spermatophyta</taxon>
        <taxon>Magnoliopsida</taxon>
        <taxon>eudicotyledons</taxon>
        <taxon>Gunneridae</taxon>
        <taxon>Pentapetalae</taxon>
        <taxon>rosids</taxon>
        <taxon>malvids</taxon>
        <taxon>Brassicales</taxon>
        <taxon>Brassicaceae</taxon>
        <taxon>Brassiceae</taxon>
        <taxon>Raphanus</taxon>
    </lineage>
</organism>
<keyword evidence="8" id="KW-1185">Reference proteome</keyword>
<reference evidence="9" key="2">
    <citation type="submission" date="2025-08" db="UniProtKB">
        <authorList>
            <consortium name="RefSeq"/>
        </authorList>
    </citation>
    <scope>IDENTIFICATION</scope>
    <source>
        <tissue evidence="9">Leaf</tissue>
    </source>
</reference>
<dbReference type="KEGG" id="rsz:108830539"/>
<evidence type="ECO:0000313" key="8">
    <source>
        <dbReference type="Proteomes" id="UP000504610"/>
    </source>
</evidence>
<name>A0A6J0LJS1_RAPSA</name>
<reference evidence="8" key="1">
    <citation type="journal article" date="2019" name="Database">
        <title>The radish genome database (RadishGD): an integrated information resource for radish genomics.</title>
        <authorList>
            <person name="Yu H.J."/>
            <person name="Baek S."/>
            <person name="Lee Y.J."/>
            <person name="Cho A."/>
            <person name="Mun J.H."/>
        </authorList>
    </citation>
    <scope>NUCLEOTIDE SEQUENCE [LARGE SCALE GENOMIC DNA]</scope>
    <source>
        <strain evidence="8">cv. WK10039</strain>
    </source>
</reference>
<dbReference type="FunFam" id="3.20.20.330:FF:000002">
    <property type="entry name" value="Homocysteine S-methyltransferase"/>
    <property type="match status" value="1"/>
</dbReference>
<dbReference type="InterPro" id="IPR017226">
    <property type="entry name" value="BHMT-like"/>
</dbReference>
<dbReference type="Proteomes" id="UP000504610">
    <property type="component" value="Chromosome 4"/>
</dbReference>
<evidence type="ECO:0000313" key="9">
    <source>
        <dbReference type="RefSeq" id="XP_018459636.2"/>
    </source>
</evidence>
<accession>A0A6J0LJS1</accession>
<keyword evidence="1 6" id="KW-0489">Methyltransferase</keyword>
<dbReference type="PIRSF" id="PIRSF037505">
    <property type="entry name" value="Betaine_HMT"/>
    <property type="match status" value="1"/>
</dbReference>
<dbReference type="GO" id="GO:0009086">
    <property type="term" value="P:methionine biosynthetic process"/>
    <property type="evidence" value="ECO:0007669"/>
    <property type="project" value="InterPro"/>
</dbReference>
<feature type="binding site" evidence="5 6">
    <location>
        <position position="321"/>
    </location>
    <ligand>
        <name>Zn(2+)</name>
        <dbReference type="ChEBI" id="CHEBI:29105"/>
    </ligand>
</feature>
<gene>
    <name evidence="9" type="primary">LOC108830539</name>
</gene>
<dbReference type="OrthoDB" id="261426at2759"/>
<sequence>MVVDGGSSKAEAFKSMKEWLKETGGYGIIDGGLATELERHGADLNDPLWSAKCLLTSPHLIHTVHLDYLEAGADIISSASYQATIQGFEAKGFSIEKSESLLRKSVEIACEARTTFYDKCKSSSDIADDDKKKMRPILVAASVGSYGAYLADGSEYSGIYGDLITLETLKDFHRRRVQVLAESGADIIAFETIPNKLEAQAFAELLDEGVVKIPGWFSFNSKDGVNVVSGDSIKDCIAIAEACDKVVAVGINCTPPRFIEGLVKEIAKVTRKPILVYPNSGERYDPERKEWVENTGVGNEDFVSYVETWMDAGVSLLGGCCRTTPTTIRAIHKRLVSRRSLFSSSSSSSHH</sequence>
<dbReference type="GeneID" id="108830539"/>
<evidence type="ECO:0000256" key="4">
    <source>
        <dbReference type="ARBA" id="ARBA00022833"/>
    </source>
</evidence>
<dbReference type="PROSITE" id="PS50970">
    <property type="entry name" value="HCY"/>
    <property type="match status" value="1"/>
</dbReference>
<dbReference type="RefSeq" id="XP_018459636.2">
    <property type="nucleotide sequence ID" value="XM_018604134.2"/>
</dbReference>
<dbReference type="GO" id="GO:0032259">
    <property type="term" value="P:methylation"/>
    <property type="evidence" value="ECO:0007669"/>
    <property type="project" value="UniProtKB-KW"/>
</dbReference>
<dbReference type="InterPro" id="IPR003726">
    <property type="entry name" value="HCY_dom"/>
</dbReference>
<dbReference type="AlphaFoldDB" id="A0A6J0LJS1"/>
<evidence type="ECO:0000256" key="3">
    <source>
        <dbReference type="ARBA" id="ARBA00022723"/>
    </source>
</evidence>
<evidence type="ECO:0000259" key="7">
    <source>
        <dbReference type="PROSITE" id="PS50970"/>
    </source>
</evidence>